<accession>A0ABQ1F5V9</accession>
<gene>
    <name evidence="1" type="ORF">GCM10008018_53970</name>
</gene>
<name>A0ABQ1F5V9_9BACL</name>
<dbReference type="EMBL" id="BMHE01000039">
    <property type="protein sequence ID" value="GGA00921.1"/>
    <property type="molecule type" value="Genomic_DNA"/>
</dbReference>
<protein>
    <submittedName>
        <fullName evidence="1">Uncharacterized protein</fullName>
    </submittedName>
</protein>
<evidence type="ECO:0000313" key="2">
    <source>
        <dbReference type="Proteomes" id="UP000615455"/>
    </source>
</evidence>
<sequence>MNKKLILIPLSALILGAITWQTLPSAKANANEIARDSVNASNAVLGVGIEHVKITSENNKVAHFYRDTVNLEEKSENYKPDGTLENKVIVTESGKRVISIGNNNGKLESFTWLLPENIANENKELISKSLLKEIKAELSFKKWIDDSGQFINDQNTKKIKSVEGSKITKVSIDANTDLPIKKEMFEVVGGKEILVSTEEYTIEKNDLKASIFNVDKTNIKEISAPVDKENTQKGN</sequence>
<comment type="caution">
    <text evidence="1">The sequence shown here is derived from an EMBL/GenBank/DDBJ whole genome shotgun (WGS) entry which is preliminary data.</text>
</comment>
<organism evidence="1 2">
    <name type="scientific">Paenibacillus marchantiophytorum</name>
    <dbReference type="NCBI Taxonomy" id="1619310"/>
    <lineage>
        <taxon>Bacteria</taxon>
        <taxon>Bacillati</taxon>
        <taxon>Bacillota</taxon>
        <taxon>Bacilli</taxon>
        <taxon>Bacillales</taxon>
        <taxon>Paenibacillaceae</taxon>
        <taxon>Paenibacillus</taxon>
    </lineage>
</organism>
<evidence type="ECO:0000313" key="1">
    <source>
        <dbReference type="EMBL" id="GGA00921.1"/>
    </source>
</evidence>
<reference evidence="2" key="1">
    <citation type="journal article" date="2019" name="Int. J. Syst. Evol. Microbiol.">
        <title>The Global Catalogue of Microorganisms (GCM) 10K type strain sequencing project: providing services to taxonomists for standard genome sequencing and annotation.</title>
        <authorList>
            <consortium name="The Broad Institute Genomics Platform"/>
            <consortium name="The Broad Institute Genome Sequencing Center for Infectious Disease"/>
            <person name="Wu L."/>
            <person name="Ma J."/>
        </authorList>
    </citation>
    <scope>NUCLEOTIDE SEQUENCE [LARGE SCALE GENOMIC DNA]</scope>
    <source>
        <strain evidence="2">CGMCC 1.15043</strain>
    </source>
</reference>
<keyword evidence="2" id="KW-1185">Reference proteome</keyword>
<dbReference type="Proteomes" id="UP000615455">
    <property type="component" value="Unassembled WGS sequence"/>
</dbReference>
<proteinExistence type="predicted"/>